<dbReference type="GO" id="GO:0043111">
    <property type="term" value="P:replication fork arrest"/>
    <property type="evidence" value="ECO:0007669"/>
    <property type="project" value="TreeGrafter"/>
</dbReference>
<comment type="subcellular location">
    <subcellularLocation>
        <location evidence="1">Nucleus</location>
    </subcellularLocation>
</comment>
<dbReference type="GO" id="GO:0000076">
    <property type="term" value="P:DNA replication checkpoint signaling"/>
    <property type="evidence" value="ECO:0007669"/>
    <property type="project" value="TreeGrafter"/>
</dbReference>
<dbReference type="PANTHER" id="PTHR22940">
    <property type="entry name" value="TIMEOUT/TIMELESS-2"/>
    <property type="match status" value="1"/>
</dbReference>
<reference evidence="5 6" key="1">
    <citation type="submission" date="2013-11" db="EMBL/GenBank/DDBJ databases">
        <title>Genome sequencing of Stegodyphus mimosarum.</title>
        <authorList>
            <person name="Bechsgaard J."/>
        </authorList>
    </citation>
    <scope>NUCLEOTIDE SEQUENCE [LARGE SCALE GENOMIC DNA]</scope>
</reference>
<gene>
    <name evidence="5" type="ORF">X975_16805</name>
</gene>
<proteinExistence type="predicted"/>
<dbReference type="STRING" id="407821.A0A087TZH2"/>
<dbReference type="InterPro" id="IPR044998">
    <property type="entry name" value="Timeless"/>
</dbReference>
<sequence>MTLEDLAEADILATCNALGVEINGVYEKGSDSVECLKDLLRYLRKDDDNFSILRYLGSLHLLQTDLLPLIKRYNRDSEIFNFALRLLVTLTSPAILLFQDELPEDKVTRNVYLQLISYLQEYKRAFLDVKVWEALSENLKELLKQRPIERNEEENLTIERILIVIRNILHIPP</sequence>
<keyword evidence="3" id="KW-0131">Cell cycle</keyword>
<dbReference type="AlphaFoldDB" id="A0A087TZH2"/>
<organism evidence="5 6">
    <name type="scientific">Stegodyphus mimosarum</name>
    <name type="common">African social velvet spider</name>
    <dbReference type="NCBI Taxonomy" id="407821"/>
    <lineage>
        <taxon>Eukaryota</taxon>
        <taxon>Metazoa</taxon>
        <taxon>Ecdysozoa</taxon>
        <taxon>Arthropoda</taxon>
        <taxon>Chelicerata</taxon>
        <taxon>Arachnida</taxon>
        <taxon>Araneae</taxon>
        <taxon>Araneomorphae</taxon>
        <taxon>Entelegynae</taxon>
        <taxon>Eresoidea</taxon>
        <taxon>Eresidae</taxon>
        <taxon>Stegodyphus</taxon>
    </lineage>
</organism>
<dbReference type="OMA" id="VSYLHAY"/>
<evidence type="ECO:0000313" key="6">
    <source>
        <dbReference type="Proteomes" id="UP000054359"/>
    </source>
</evidence>
<evidence type="ECO:0000256" key="3">
    <source>
        <dbReference type="ARBA" id="ARBA00023306"/>
    </source>
</evidence>
<accession>A0A087TZH2</accession>
<dbReference type="GO" id="GO:0003677">
    <property type="term" value="F:DNA binding"/>
    <property type="evidence" value="ECO:0007669"/>
    <property type="project" value="TreeGrafter"/>
</dbReference>
<dbReference type="Pfam" id="PF04821">
    <property type="entry name" value="TIMELESS"/>
    <property type="match status" value="1"/>
</dbReference>
<evidence type="ECO:0000256" key="2">
    <source>
        <dbReference type="ARBA" id="ARBA00023242"/>
    </source>
</evidence>
<evidence type="ECO:0000259" key="4">
    <source>
        <dbReference type="Pfam" id="PF04821"/>
    </source>
</evidence>
<evidence type="ECO:0000256" key="1">
    <source>
        <dbReference type="ARBA" id="ARBA00004123"/>
    </source>
</evidence>
<name>A0A087TZH2_STEMI</name>
<dbReference type="EMBL" id="KK117457">
    <property type="protein sequence ID" value="KFM70511.1"/>
    <property type="molecule type" value="Genomic_DNA"/>
</dbReference>
<feature type="non-terminal residue" evidence="5">
    <location>
        <position position="173"/>
    </location>
</feature>
<keyword evidence="6" id="KW-1185">Reference proteome</keyword>
<dbReference type="OrthoDB" id="310853at2759"/>
<dbReference type="GO" id="GO:0031298">
    <property type="term" value="C:replication fork protection complex"/>
    <property type="evidence" value="ECO:0007669"/>
    <property type="project" value="TreeGrafter"/>
</dbReference>
<dbReference type="InterPro" id="IPR006906">
    <property type="entry name" value="Timeless_N"/>
</dbReference>
<dbReference type="GO" id="GO:0006281">
    <property type="term" value="P:DNA repair"/>
    <property type="evidence" value="ECO:0007669"/>
    <property type="project" value="TreeGrafter"/>
</dbReference>
<dbReference type="Proteomes" id="UP000054359">
    <property type="component" value="Unassembled WGS sequence"/>
</dbReference>
<evidence type="ECO:0000313" key="5">
    <source>
        <dbReference type="EMBL" id="KFM70511.1"/>
    </source>
</evidence>
<keyword evidence="2" id="KW-0539">Nucleus</keyword>
<feature type="domain" description="Timeless N-terminal" evidence="4">
    <location>
        <begin position="25"/>
        <end position="173"/>
    </location>
</feature>
<dbReference type="PANTHER" id="PTHR22940:SF4">
    <property type="entry name" value="PROTEIN TIMELESS HOMOLOG"/>
    <property type="match status" value="1"/>
</dbReference>
<protein>
    <submittedName>
        <fullName evidence="5">Protein timeless-like protein</fullName>
    </submittedName>
</protein>